<dbReference type="Proteomes" id="UP000249739">
    <property type="component" value="Unassembled WGS sequence"/>
</dbReference>
<evidence type="ECO:0000256" key="1">
    <source>
        <dbReference type="SAM" id="Phobius"/>
    </source>
</evidence>
<sequence length="219" mass="24377">MSKKDELNLADWVILGLCAPFIVAASFVSKGVDGLVAADRSLQRSRASDAFNKELSFISKPFSEGLTATKLDECIKEVSEEAFVKVTVDNRFIDPNPNDDGYISISRHLKEIPPLRDNIGNVQQNYSLEVAKNIYKCEVFSDRPLSQISSGQGFNTLAVVLMSGIEPEYKTKDNFSYNLRIYFNGLHPDQASKFREVLAKSSIPTPISMLTSNYTLGQH</sequence>
<comment type="caution">
    <text evidence="2">The sequence shown here is derived from an EMBL/GenBank/DDBJ whole genome shotgun (WGS) entry which is preliminary data.</text>
</comment>
<feature type="transmembrane region" description="Helical" evidence="1">
    <location>
        <begin position="12"/>
        <end position="36"/>
    </location>
</feature>
<dbReference type="AlphaFoldDB" id="A0A2W5FG23"/>
<organism evidence="2 3">
    <name type="scientific">Micavibrio aeruginosavorus</name>
    <dbReference type="NCBI Taxonomy" id="349221"/>
    <lineage>
        <taxon>Bacteria</taxon>
        <taxon>Pseudomonadati</taxon>
        <taxon>Bdellovibrionota</taxon>
        <taxon>Bdellovibrionia</taxon>
        <taxon>Bdellovibrionales</taxon>
        <taxon>Pseudobdellovibrionaceae</taxon>
        <taxon>Micavibrio</taxon>
    </lineage>
</organism>
<dbReference type="EMBL" id="QFOT01000159">
    <property type="protein sequence ID" value="PZP53933.1"/>
    <property type="molecule type" value="Genomic_DNA"/>
</dbReference>
<evidence type="ECO:0000313" key="2">
    <source>
        <dbReference type="EMBL" id="PZP53933.1"/>
    </source>
</evidence>
<keyword evidence="1" id="KW-1133">Transmembrane helix</keyword>
<keyword evidence="1" id="KW-0472">Membrane</keyword>
<protein>
    <submittedName>
        <fullName evidence="2">Uncharacterized protein</fullName>
    </submittedName>
</protein>
<gene>
    <name evidence="2" type="ORF">DI586_10505</name>
</gene>
<proteinExistence type="predicted"/>
<evidence type="ECO:0000313" key="3">
    <source>
        <dbReference type="Proteomes" id="UP000249739"/>
    </source>
</evidence>
<keyword evidence="1" id="KW-0812">Transmembrane</keyword>
<reference evidence="2 3" key="1">
    <citation type="submission" date="2017-08" db="EMBL/GenBank/DDBJ databases">
        <title>Infants hospitalized years apart are colonized by the same room-sourced microbial strains.</title>
        <authorList>
            <person name="Brooks B."/>
            <person name="Olm M.R."/>
            <person name="Firek B.A."/>
            <person name="Baker R."/>
            <person name="Thomas B.C."/>
            <person name="Morowitz M.J."/>
            <person name="Banfield J.F."/>
        </authorList>
    </citation>
    <scope>NUCLEOTIDE SEQUENCE [LARGE SCALE GENOMIC DNA]</scope>
    <source>
        <strain evidence="2">S2_006_000_R2_64</strain>
    </source>
</reference>
<name>A0A2W5FG23_9BACT</name>
<accession>A0A2W5FG23</accession>